<accession>A0ACC0Z6V7</accession>
<comment type="caution">
    <text evidence="1">The sequence shown here is derived from an EMBL/GenBank/DDBJ whole genome shotgun (WGS) entry which is preliminary data.</text>
</comment>
<reference evidence="2" key="1">
    <citation type="journal article" date="2023" name="G3 (Bethesda)">
        <title>Genome assembly and association tests identify interacting loci associated with vigor, precocity, and sex in interspecific pistachio rootstocks.</title>
        <authorList>
            <person name="Palmer W."/>
            <person name="Jacygrad E."/>
            <person name="Sagayaradj S."/>
            <person name="Cavanaugh K."/>
            <person name="Han R."/>
            <person name="Bertier L."/>
            <person name="Beede B."/>
            <person name="Kafkas S."/>
            <person name="Golino D."/>
            <person name="Preece J."/>
            <person name="Michelmore R."/>
        </authorList>
    </citation>
    <scope>NUCLEOTIDE SEQUENCE [LARGE SCALE GENOMIC DNA]</scope>
</reference>
<organism evidence="1 2">
    <name type="scientific">Pistacia integerrima</name>
    <dbReference type="NCBI Taxonomy" id="434235"/>
    <lineage>
        <taxon>Eukaryota</taxon>
        <taxon>Viridiplantae</taxon>
        <taxon>Streptophyta</taxon>
        <taxon>Embryophyta</taxon>
        <taxon>Tracheophyta</taxon>
        <taxon>Spermatophyta</taxon>
        <taxon>Magnoliopsida</taxon>
        <taxon>eudicotyledons</taxon>
        <taxon>Gunneridae</taxon>
        <taxon>Pentapetalae</taxon>
        <taxon>rosids</taxon>
        <taxon>malvids</taxon>
        <taxon>Sapindales</taxon>
        <taxon>Anacardiaceae</taxon>
        <taxon>Pistacia</taxon>
    </lineage>
</organism>
<name>A0ACC0Z6V7_9ROSI</name>
<evidence type="ECO:0000313" key="1">
    <source>
        <dbReference type="EMBL" id="KAJ0046941.1"/>
    </source>
</evidence>
<gene>
    <name evidence="1" type="ORF">Pint_06232</name>
</gene>
<dbReference type="Proteomes" id="UP001163603">
    <property type="component" value="Chromosome 3"/>
</dbReference>
<protein>
    <submittedName>
        <fullName evidence="1">Uncharacterized protein</fullName>
    </submittedName>
</protein>
<proteinExistence type="predicted"/>
<keyword evidence="2" id="KW-1185">Reference proteome</keyword>
<sequence>MGKKEKRKNKNRTSHPSCSTSTTPEDTTNLIHEGETPDLISCLPDEILCFITSLLHFKSAVKTSLLSSRWKGLWKMGLVGEGTIADAIIAVSKFLNDFDKLHRKRNIRGLQFSLDKSNILLVAVSPDNNKLHLDFSTGKQEFPRQFGWQLDLNGLNATRQPSPSNFFVKSLYLLSVNHHTSEAVSYLVSDFPFLEGLTIAKCKGLRSLCIDASSRLRNLAVFDCPQLKSFYICEASKLKSFRYRGLLPWFHFDLNLDLVDAMLDFRKGPGYSFKSGFFNSILHGIECVETLTICRWTFEKLIHPLIVSTTGYLDCYIFEFEDLKELWWIDYEEDERFNSDVLISVLKLCPVLQTLSVTIDSKSDNVPSTATISTKAIGHEKLEHLKAVKLEGFTNQEHEISLAKKLKEEFSVEPKVVAKSQGENCWRRLTKVFDLQENSFSYEFAEKRSHINWLCPMHPHMSL</sequence>
<dbReference type="EMBL" id="CM047738">
    <property type="protein sequence ID" value="KAJ0046941.1"/>
    <property type="molecule type" value="Genomic_DNA"/>
</dbReference>
<evidence type="ECO:0000313" key="2">
    <source>
        <dbReference type="Proteomes" id="UP001163603"/>
    </source>
</evidence>